<accession>E3Q274</accession>
<keyword evidence="3" id="KW-1185">Reference proteome</keyword>
<name>E3Q274_COLGM</name>
<gene>
    <name evidence="2" type="ORF">GLRG_00319</name>
</gene>
<dbReference type="Proteomes" id="UP000008782">
    <property type="component" value="Unassembled WGS sequence"/>
</dbReference>
<evidence type="ECO:0000313" key="3">
    <source>
        <dbReference type="Proteomes" id="UP000008782"/>
    </source>
</evidence>
<feature type="compositionally biased region" description="Polar residues" evidence="1">
    <location>
        <begin position="24"/>
        <end position="35"/>
    </location>
</feature>
<organism evidence="3">
    <name type="scientific">Colletotrichum graminicola (strain M1.001 / M2 / FGSC 10212)</name>
    <name type="common">Maize anthracnose fungus</name>
    <name type="synonym">Glomerella graminicola</name>
    <dbReference type="NCBI Taxonomy" id="645133"/>
    <lineage>
        <taxon>Eukaryota</taxon>
        <taxon>Fungi</taxon>
        <taxon>Dikarya</taxon>
        <taxon>Ascomycota</taxon>
        <taxon>Pezizomycotina</taxon>
        <taxon>Sordariomycetes</taxon>
        <taxon>Hypocreomycetidae</taxon>
        <taxon>Glomerellales</taxon>
        <taxon>Glomerellaceae</taxon>
        <taxon>Colletotrichum</taxon>
        <taxon>Colletotrichum graminicola species complex</taxon>
    </lineage>
</organism>
<evidence type="ECO:0000256" key="1">
    <source>
        <dbReference type="SAM" id="MobiDB-lite"/>
    </source>
</evidence>
<proteinExistence type="predicted"/>
<evidence type="ECO:0000313" key="2">
    <source>
        <dbReference type="EMBL" id="EFQ25175.1"/>
    </source>
</evidence>
<dbReference type="EMBL" id="GG697331">
    <property type="protein sequence ID" value="EFQ25175.1"/>
    <property type="molecule type" value="Genomic_DNA"/>
</dbReference>
<dbReference type="AlphaFoldDB" id="E3Q274"/>
<protein>
    <submittedName>
        <fullName evidence="2">Uncharacterized protein</fullName>
    </submittedName>
</protein>
<dbReference type="RefSeq" id="XP_008089195.1">
    <property type="nucleotide sequence ID" value="XM_008091004.1"/>
</dbReference>
<dbReference type="GeneID" id="24405684"/>
<dbReference type="HOGENOM" id="CLU_2527324_0_0_1"/>
<dbReference type="VEuPathDB" id="FungiDB:GLRG_00319"/>
<reference evidence="3" key="1">
    <citation type="journal article" date="2012" name="Nat. Genet.">
        <title>Lifestyle transitions in plant pathogenic Colletotrichum fungi deciphered by genome and transcriptome analyses.</title>
        <authorList>
            <person name="O'Connell R.J."/>
            <person name="Thon M.R."/>
            <person name="Hacquard S."/>
            <person name="Amyotte S.G."/>
            <person name="Kleemann J."/>
            <person name="Torres M.F."/>
            <person name="Damm U."/>
            <person name="Buiate E.A."/>
            <person name="Epstein L."/>
            <person name="Alkan N."/>
            <person name="Altmueller J."/>
            <person name="Alvarado-Balderrama L."/>
            <person name="Bauser C.A."/>
            <person name="Becker C."/>
            <person name="Birren B.W."/>
            <person name="Chen Z."/>
            <person name="Choi J."/>
            <person name="Crouch J.A."/>
            <person name="Duvick J.P."/>
            <person name="Farman M.A."/>
            <person name="Gan P."/>
            <person name="Heiman D."/>
            <person name="Henrissat B."/>
            <person name="Howard R.J."/>
            <person name="Kabbage M."/>
            <person name="Koch C."/>
            <person name="Kracher B."/>
            <person name="Kubo Y."/>
            <person name="Law A.D."/>
            <person name="Lebrun M.-H."/>
            <person name="Lee Y.-H."/>
            <person name="Miyara I."/>
            <person name="Moore N."/>
            <person name="Neumann U."/>
            <person name="Nordstroem K."/>
            <person name="Panaccione D.G."/>
            <person name="Panstruga R."/>
            <person name="Place M."/>
            <person name="Proctor R.H."/>
            <person name="Prusky D."/>
            <person name="Rech G."/>
            <person name="Reinhardt R."/>
            <person name="Rollins J.A."/>
            <person name="Rounsley S."/>
            <person name="Schardl C.L."/>
            <person name="Schwartz D.C."/>
            <person name="Shenoy N."/>
            <person name="Shirasu K."/>
            <person name="Sikhakolli U.R."/>
            <person name="Stueber K."/>
            <person name="Sukno S.A."/>
            <person name="Sweigard J.A."/>
            <person name="Takano Y."/>
            <person name="Takahara H."/>
            <person name="Trail F."/>
            <person name="van der Does H.C."/>
            <person name="Voll L.M."/>
            <person name="Will I."/>
            <person name="Young S."/>
            <person name="Zeng Q."/>
            <person name="Zhang J."/>
            <person name="Zhou S."/>
            <person name="Dickman M.B."/>
            <person name="Schulze-Lefert P."/>
            <person name="Ver Loren van Themaat E."/>
            <person name="Ma L.-J."/>
            <person name="Vaillancourt L.J."/>
        </authorList>
    </citation>
    <scope>NUCLEOTIDE SEQUENCE [LARGE SCALE GENOMIC DNA]</scope>
    <source>
        <strain evidence="3">M1.001 / M2 / FGSC 10212</strain>
    </source>
</reference>
<feature type="region of interest" description="Disordered" evidence="1">
    <location>
        <begin position="24"/>
        <end position="62"/>
    </location>
</feature>
<sequence length="84" mass="9680">MSATSHHHDLLEITTSTELASDNIQKNRAWDSTNENENRTESLAKRPSSMALELDETDSPEHHTRIELSHEDYTVVWWSQSMVT</sequence>